<evidence type="ECO:0000256" key="6">
    <source>
        <dbReference type="NCBIfam" id="TIGR01225"/>
    </source>
</evidence>
<evidence type="ECO:0000256" key="3">
    <source>
        <dbReference type="ARBA" id="ARBA00022808"/>
    </source>
</evidence>
<evidence type="ECO:0000256" key="1">
    <source>
        <dbReference type="ARBA" id="ARBA00005113"/>
    </source>
</evidence>
<evidence type="ECO:0000256" key="5">
    <source>
        <dbReference type="ARBA" id="ARBA00049269"/>
    </source>
</evidence>
<dbReference type="CDD" id="cd00332">
    <property type="entry name" value="PAL-HAL"/>
    <property type="match status" value="1"/>
</dbReference>
<dbReference type="InterPro" id="IPR001106">
    <property type="entry name" value="Aromatic_Lyase"/>
</dbReference>
<evidence type="ECO:0000256" key="2">
    <source>
        <dbReference type="ARBA" id="ARBA00012994"/>
    </source>
</evidence>
<dbReference type="GO" id="GO:0019556">
    <property type="term" value="P:L-histidine catabolic process to glutamate and formamide"/>
    <property type="evidence" value="ECO:0007669"/>
    <property type="project" value="UniProtKB-UniPathway"/>
</dbReference>
<dbReference type="EMBL" id="FQYV01000007">
    <property type="protein sequence ID" value="SHI94324.1"/>
    <property type="molecule type" value="Genomic_DNA"/>
</dbReference>
<gene>
    <name evidence="10" type="ORF">SAMN04487908_10782</name>
</gene>
<comment type="catalytic activity">
    <reaction evidence="5 8">
        <text>L-histidine = trans-urocanate + NH4(+)</text>
        <dbReference type="Rhea" id="RHEA:21232"/>
        <dbReference type="ChEBI" id="CHEBI:17771"/>
        <dbReference type="ChEBI" id="CHEBI:28938"/>
        <dbReference type="ChEBI" id="CHEBI:57595"/>
        <dbReference type="EC" id="4.3.1.3"/>
    </reaction>
</comment>
<reference evidence="11" key="1">
    <citation type="submission" date="2016-11" db="EMBL/GenBank/DDBJ databases">
        <authorList>
            <person name="Varghese N."/>
            <person name="Submissions S."/>
        </authorList>
    </citation>
    <scope>NUCLEOTIDE SEQUENCE [LARGE SCALE GENOMIC DNA]</scope>
    <source>
        <strain evidence="11">DSM 26349</strain>
    </source>
</reference>
<dbReference type="UniPathway" id="UPA00379">
    <property type="reaction ID" value="UER00549"/>
</dbReference>
<name>A0A1M6F9A2_9FLAO</name>
<comment type="subcellular location">
    <subcellularLocation>
        <location evidence="9">Cytoplasm</location>
    </subcellularLocation>
</comment>
<evidence type="ECO:0000256" key="8">
    <source>
        <dbReference type="RuleBase" id="RU004479"/>
    </source>
</evidence>
<dbReference type="SUPFAM" id="SSF48557">
    <property type="entry name" value="L-aspartase-like"/>
    <property type="match status" value="1"/>
</dbReference>
<dbReference type="EC" id="4.3.1.3" evidence="2 6"/>
<dbReference type="OrthoDB" id="9806955at2"/>
<organism evidence="10 11">
    <name type="scientific">Aequorivita viscosa</name>
    <dbReference type="NCBI Taxonomy" id="797419"/>
    <lineage>
        <taxon>Bacteria</taxon>
        <taxon>Pseudomonadati</taxon>
        <taxon>Bacteroidota</taxon>
        <taxon>Flavobacteriia</taxon>
        <taxon>Flavobacteriales</taxon>
        <taxon>Flavobacteriaceae</taxon>
        <taxon>Aequorivita</taxon>
    </lineage>
</organism>
<evidence type="ECO:0000313" key="11">
    <source>
        <dbReference type="Proteomes" id="UP000184172"/>
    </source>
</evidence>
<dbReference type="InterPro" id="IPR024083">
    <property type="entry name" value="Fumarase/histidase_N"/>
</dbReference>
<dbReference type="Proteomes" id="UP000184172">
    <property type="component" value="Unassembled WGS sequence"/>
</dbReference>
<dbReference type="NCBIfam" id="TIGR01225">
    <property type="entry name" value="hutH"/>
    <property type="match status" value="1"/>
</dbReference>
<dbReference type="FunFam" id="1.10.275.10:FF:000005">
    <property type="entry name" value="Histidine ammonia-lyase"/>
    <property type="match status" value="1"/>
</dbReference>
<dbReference type="NCBIfam" id="NF006871">
    <property type="entry name" value="PRK09367.1"/>
    <property type="match status" value="1"/>
</dbReference>
<dbReference type="GO" id="GO:0005737">
    <property type="term" value="C:cytoplasm"/>
    <property type="evidence" value="ECO:0007669"/>
    <property type="project" value="UniProtKB-SubCell"/>
</dbReference>
<dbReference type="GO" id="GO:0019557">
    <property type="term" value="P:L-histidine catabolic process to glutamate and formate"/>
    <property type="evidence" value="ECO:0007669"/>
    <property type="project" value="UniProtKB-UniPathway"/>
</dbReference>
<dbReference type="FunFam" id="1.20.200.10:FF:000003">
    <property type="entry name" value="Histidine ammonia-lyase"/>
    <property type="match status" value="1"/>
</dbReference>
<evidence type="ECO:0000256" key="4">
    <source>
        <dbReference type="ARBA" id="ARBA00023239"/>
    </source>
</evidence>
<dbReference type="RefSeq" id="WP_073216699.1">
    <property type="nucleotide sequence ID" value="NZ_FNNS01000008.1"/>
</dbReference>
<dbReference type="GO" id="GO:0004397">
    <property type="term" value="F:histidine ammonia-lyase activity"/>
    <property type="evidence" value="ECO:0007669"/>
    <property type="project" value="UniProtKB-UniRule"/>
</dbReference>
<dbReference type="Pfam" id="PF00221">
    <property type="entry name" value="Lyase_aromatic"/>
    <property type="match status" value="1"/>
</dbReference>
<comment type="pathway">
    <text evidence="1 8">Amino-acid degradation; L-histidine degradation into L-glutamate; N-formimidoyl-L-glutamate from L-histidine: step 1/3.</text>
</comment>
<proteinExistence type="inferred from homology"/>
<evidence type="ECO:0000313" key="10">
    <source>
        <dbReference type="EMBL" id="SHI94324.1"/>
    </source>
</evidence>
<evidence type="ECO:0000256" key="9">
    <source>
        <dbReference type="RuleBase" id="RU004480"/>
    </source>
</evidence>
<dbReference type="InterPro" id="IPR022313">
    <property type="entry name" value="Phe/His_NH3-lyase_AS"/>
</dbReference>
<dbReference type="Gene3D" id="1.20.200.10">
    <property type="entry name" value="Fumarase/aspartase (Central domain)"/>
    <property type="match status" value="1"/>
</dbReference>
<dbReference type="STRING" id="797419.SAMN05216556_10883"/>
<keyword evidence="4 7" id="KW-0456">Lyase</keyword>
<keyword evidence="3 8" id="KW-0369">Histidine metabolism</keyword>
<accession>A0A1M6F9A2</accession>
<comment type="similarity">
    <text evidence="7">Belongs to the PAL/histidase family.</text>
</comment>
<protein>
    <recommendedName>
        <fullName evidence="2 6">Histidine ammonia-lyase</fullName>
        <ecNumber evidence="2 6">4.3.1.3</ecNumber>
    </recommendedName>
</protein>
<sequence>MEGIHYISSDILDLSIIKEILDSQKKLALSEEAQLNINKSRDYLINKMKDNETPVYGINTGFGSLCNVKITSDNLSKLQENLVMSHACGTGSFVPKPIVKLMLLLKIQSLSYGYSGVQLQTVERLIEFYNNEVLPVIYTQGSLGASGDLAPLAHLSLPLLGKGEVYYGGKRVASEKIMKKFGWEPITLQAKEGLALLNGTQFMTAYGVHCLLKSYKLSYMADLIGAISTDAFDCNMSPFNSLVHLIRPHRGQVKTAERFLEFLDGSEIGNSEKINVQDPYSFRCIPQVHGATKDTLNFVHKTFKTEMNSVTDNPNVFVKEDVIISAGNFHGQPLALALDYLAIAMSELGSISERRTYQLISGLRGLPAFLVNNPGLNSGFMIPQYSAASIASQNKQLASPASVDSIVSSNGQEDHVSMGANAATKCLRVINNIETILAIELMNASQALKFREPKKTSPFIETFLKPYRSIVSFIEEDRVMADDIHASVSFLSSLEVDPEIMFE</sequence>
<dbReference type="AlphaFoldDB" id="A0A1M6F9A2"/>
<keyword evidence="11" id="KW-1185">Reference proteome</keyword>
<dbReference type="InterPro" id="IPR005921">
    <property type="entry name" value="HutH"/>
</dbReference>
<dbReference type="InterPro" id="IPR008948">
    <property type="entry name" value="L-Aspartase-like"/>
</dbReference>
<dbReference type="PROSITE" id="PS00488">
    <property type="entry name" value="PAL_HISTIDASE"/>
    <property type="match status" value="1"/>
</dbReference>
<evidence type="ECO:0000256" key="7">
    <source>
        <dbReference type="RuleBase" id="RU003954"/>
    </source>
</evidence>
<dbReference type="PANTHER" id="PTHR10362">
    <property type="entry name" value="HISTIDINE AMMONIA-LYASE"/>
    <property type="match status" value="1"/>
</dbReference>
<dbReference type="Gene3D" id="1.10.275.10">
    <property type="entry name" value="Fumarase/aspartase (N-terminal domain)"/>
    <property type="match status" value="1"/>
</dbReference>